<proteinExistence type="predicted"/>
<sequence length="189" mass="21716">MATGFIQLNENDTKELRKEILVEVGDLDEGWQGKLLSKFGKLESEFGLMEHSFSIMANAGKDGKISSYAICVYEPDLVEDRRDSSKNTVLARVKEDVLKSNVDIVEVYSKYFGKNDEKKRYDKDSDEFINCLMECMRFGINNYIPKAAGFACCSRYKECSDAKKCIHPNRLYAKACQYRKNLEEGNIFY</sequence>
<reference evidence="1 2" key="1">
    <citation type="submission" date="2018-08" db="EMBL/GenBank/DDBJ databases">
        <title>A genome reference for cultivated species of the human gut microbiota.</title>
        <authorList>
            <person name="Zou Y."/>
            <person name="Xue W."/>
            <person name="Luo G."/>
        </authorList>
    </citation>
    <scope>NUCLEOTIDE SEQUENCE [LARGE SCALE GENOMIC DNA]</scope>
    <source>
        <strain evidence="1 2">AF45-17</strain>
    </source>
</reference>
<dbReference type="Proteomes" id="UP000260773">
    <property type="component" value="Unassembled WGS sequence"/>
</dbReference>
<protein>
    <submittedName>
        <fullName evidence="1">Uncharacterized protein</fullName>
    </submittedName>
</protein>
<gene>
    <name evidence="1" type="ORF">DW070_02020</name>
</gene>
<dbReference type="EMBL" id="QVEP01000003">
    <property type="protein sequence ID" value="RGB81960.1"/>
    <property type="molecule type" value="Genomic_DNA"/>
</dbReference>
<accession>A0A3E2TSP6</accession>
<organism evidence="1 2">
    <name type="scientific">Coprococcus catus</name>
    <dbReference type="NCBI Taxonomy" id="116085"/>
    <lineage>
        <taxon>Bacteria</taxon>
        <taxon>Bacillati</taxon>
        <taxon>Bacillota</taxon>
        <taxon>Clostridia</taxon>
        <taxon>Lachnospirales</taxon>
        <taxon>Lachnospiraceae</taxon>
        <taxon>Coprococcus</taxon>
    </lineage>
</organism>
<comment type="caution">
    <text evidence="1">The sequence shown here is derived from an EMBL/GenBank/DDBJ whole genome shotgun (WGS) entry which is preliminary data.</text>
</comment>
<evidence type="ECO:0000313" key="2">
    <source>
        <dbReference type="Proteomes" id="UP000260773"/>
    </source>
</evidence>
<evidence type="ECO:0000313" key="1">
    <source>
        <dbReference type="EMBL" id="RGB81960.1"/>
    </source>
</evidence>
<dbReference type="AlphaFoldDB" id="A0A3E2TSP6"/>
<name>A0A3E2TSP6_9FIRM</name>